<feature type="compositionally biased region" description="Gly residues" evidence="1">
    <location>
        <begin position="81"/>
        <end position="120"/>
    </location>
</feature>
<keyword evidence="3" id="KW-1185">Reference proteome</keyword>
<evidence type="ECO:0000256" key="1">
    <source>
        <dbReference type="SAM" id="MobiDB-lite"/>
    </source>
</evidence>
<comment type="caution">
    <text evidence="2">The sequence shown here is derived from an EMBL/GenBank/DDBJ whole genome shotgun (WGS) entry which is preliminary data.</text>
</comment>
<evidence type="ECO:0000313" key="3">
    <source>
        <dbReference type="Proteomes" id="UP000186922"/>
    </source>
</evidence>
<dbReference type="Proteomes" id="UP000186922">
    <property type="component" value="Unassembled WGS sequence"/>
</dbReference>
<feature type="region of interest" description="Disordered" evidence="1">
    <location>
        <begin position="75"/>
        <end position="140"/>
    </location>
</feature>
<feature type="non-terminal residue" evidence="2">
    <location>
        <position position="1"/>
    </location>
</feature>
<protein>
    <submittedName>
        <fullName evidence="2">Uncharacterized protein</fullName>
    </submittedName>
</protein>
<evidence type="ECO:0000313" key="2">
    <source>
        <dbReference type="EMBL" id="GAV10079.1"/>
    </source>
</evidence>
<gene>
    <name evidence="2" type="primary">RvY_19633-1</name>
    <name evidence="2" type="synonym">RvY_19633.1</name>
    <name evidence="2" type="ORF">RvY_19633</name>
</gene>
<dbReference type="AlphaFoldDB" id="A0A1D1WCC1"/>
<accession>A0A1D1WCC1</accession>
<proteinExistence type="predicted"/>
<organism evidence="2 3">
    <name type="scientific">Ramazzottius varieornatus</name>
    <name type="common">Water bear</name>
    <name type="synonym">Tardigrade</name>
    <dbReference type="NCBI Taxonomy" id="947166"/>
    <lineage>
        <taxon>Eukaryota</taxon>
        <taxon>Metazoa</taxon>
        <taxon>Ecdysozoa</taxon>
        <taxon>Tardigrada</taxon>
        <taxon>Eutardigrada</taxon>
        <taxon>Parachela</taxon>
        <taxon>Hypsibioidea</taxon>
        <taxon>Ramazzottiidae</taxon>
        <taxon>Ramazzottius</taxon>
    </lineage>
</organism>
<sequence>ERAFRGCIIMDVFVKDGLNVTAARSPTGHCFTHPFANGAQSCVCASAEACNNKPFIGKNMIKQYVASYVRPDAQGNLPTGTGTGTGSGSGSNPGGGGGASGGASGGGSGDPSGSGGGNGGDTVALDASNQTGSEAGGSQAGSSGCGKLYATAGFCVLVVFATLL</sequence>
<name>A0A1D1WCC1_RAMVA</name>
<dbReference type="EMBL" id="BDGG01000165">
    <property type="protein sequence ID" value="GAV10079.1"/>
    <property type="molecule type" value="Genomic_DNA"/>
</dbReference>
<reference evidence="2 3" key="1">
    <citation type="journal article" date="2016" name="Nat. Commun.">
        <title>Extremotolerant tardigrade genome and improved radiotolerance of human cultured cells by tardigrade-unique protein.</title>
        <authorList>
            <person name="Hashimoto T."/>
            <person name="Horikawa D.D."/>
            <person name="Saito Y."/>
            <person name="Kuwahara H."/>
            <person name="Kozuka-Hata H."/>
            <person name="Shin-I T."/>
            <person name="Minakuchi Y."/>
            <person name="Ohishi K."/>
            <person name="Motoyama A."/>
            <person name="Aizu T."/>
            <person name="Enomoto A."/>
            <person name="Kondo K."/>
            <person name="Tanaka S."/>
            <person name="Hara Y."/>
            <person name="Koshikawa S."/>
            <person name="Sagara H."/>
            <person name="Miura T."/>
            <person name="Yokobori S."/>
            <person name="Miyagawa K."/>
            <person name="Suzuki Y."/>
            <person name="Kubo T."/>
            <person name="Oyama M."/>
            <person name="Kohara Y."/>
            <person name="Fujiyama A."/>
            <person name="Arakawa K."/>
            <person name="Katayama T."/>
            <person name="Toyoda A."/>
            <person name="Kunieda T."/>
        </authorList>
    </citation>
    <scope>NUCLEOTIDE SEQUENCE [LARGE SCALE GENOMIC DNA]</scope>
    <source>
        <strain evidence="2 3">YOKOZUNA-1</strain>
    </source>
</reference>